<dbReference type="GeneID" id="44078130"/>
<feature type="region of interest" description="Disordered" evidence="1">
    <location>
        <begin position="44"/>
        <end position="69"/>
    </location>
</feature>
<evidence type="ECO:0000256" key="1">
    <source>
        <dbReference type="SAM" id="MobiDB-lite"/>
    </source>
</evidence>
<dbReference type="RefSeq" id="WP_163485283.1">
    <property type="nucleotide sequence ID" value="NZ_CP048739.1"/>
</dbReference>
<dbReference type="AlphaFoldDB" id="A0A6C0UDE8"/>
<protein>
    <submittedName>
        <fullName evidence="2">Uncharacterized protein</fullName>
    </submittedName>
</protein>
<name>A0A6C0UDE8_9EURY</name>
<accession>A0A6C0UDE8</accession>
<gene>
    <name evidence="2" type="ORF">G3I44_01975</name>
</gene>
<dbReference type="EMBL" id="CP048739">
    <property type="protein sequence ID" value="QIB73157.1"/>
    <property type="molecule type" value="Genomic_DNA"/>
</dbReference>
<feature type="compositionally biased region" description="Polar residues" evidence="1">
    <location>
        <begin position="48"/>
        <end position="65"/>
    </location>
</feature>
<reference evidence="2 3" key="1">
    <citation type="submission" date="2020-02" db="EMBL/GenBank/DDBJ databases">
        <title>Whole genome sequence of Halogeometricum borinquense strain wsp4.</title>
        <authorList>
            <person name="Verma D.K."/>
            <person name="Gopal K."/>
            <person name="Prasad E.S."/>
        </authorList>
    </citation>
    <scope>NUCLEOTIDE SEQUENCE [LARGE SCALE GENOMIC DNA]</scope>
    <source>
        <strain evidence="3">wsp4</strain>
    </source>
</reference>
<evidence type="ECO:0000313" key="3">
    <source>
        <dbReference type="Proteomes" id="UP000465846"/>
    </source>
</evidence>
<organism evidence="2 3">
    <name type="scientific">Halogeometricum borinquense</name>
    <dbReference type="NCBI Taxonomy" id="60847"/>
    <lineage>
        <taxon>Archaea</taxon>
        <taxon>Methanobacteriati</taxon>
        <taxon>Methanobacteriota</taxon>
        <taxon>Stenosarchaea group</taxon>
        <taxon>Halobacteria</taxon>
        <taxon>Halobacteriales</taxon>
        <taxon>Haloferacaceae</taxon>
        <taxon>Halogeometricum</taxon>
    </lineage>
</organism>
<evidence type="ECO:0000313" key="2">
    <source>
        <dbReference type="EMBL" id="QIB73157.1"/>
    </source>
</evidence>
<proteinExistence type="predicted"/>
<sequence length="178" mass="18906">MAFPRWNSVKTVGRIFTLGVVVLVVASGIGAGAIPAAQASVGDAPVTSAPQDVSDSAANPNSTADQSDDRQFEFDIWNISTCGFTCRNVTITATNTGDEMAEDVTVQTQLETGDTVVWQGNESVSELDSGESKTMTKRVQVGLLDALSVKRNDGHVTANTTVTWNSGNETFTDEWKVT</sequence>
<dbReference type="Proteomes" id="UP000465846">
    <property type="component" value="Chromosome"/>
</dbReference>